<keyword evidence="3" id="KW-0328">Glycosyltransferase</keyword>
<dbReference type="GO" id="GO:0009103">
    <property type="term" value="P:lipopolysaccharide biosynthetic process"/>
    <property type="evidence" value="ECO:0007669"/>
    <property type="project" value="UniProtKB-ARBA"/>
</dbReference>
<feature type="transmembrane region" description="Helical" evidence="8">
    <location>
        <begin position="234"/>
        <end position="256"/>
    </location>
</feature>
<evidence type="ECO:0000313" key="10">
    <source>
        <dbReference type="EMBL" id="KTD16726.1"/>
    </source>
</evidence>
<feature type="transmembrane region" description="Helical" evidence="8">
    <location>
        <begin position="194"/>
        <end position="214"/>
    </location>
</feature>
<feature type="transmembrane region" description="Helical" evidence="8">
    <location>
        <begin position="171"/>
        <end position="187"/>
    </location>
</feature>
<dbReference type="RefSeq" id="WP_162262734.1">
    <property type="nucleotide sequence ID" value="NZ_RDQQ01000001.1"/>
</dbReference>
<dbReference type="PATRIC" id="fig|456.5.peg.1097"/>
<evidence type="ECO:0000256" key="2">
    <source>
        <dbReference type="ARBA" id="ARBA00022475"/>
    </source>
</evidence>
<protein>
    <submittedName>
        <fullName evidence="10">Glycosyl transferase</fullName>
    </submittedName>
</protein>
<dbReference type="AlphaFoldDB" id="A0A0W0VA33"/>
<dbReference type="InterPro" id="IPR050297">
    <property type="entry name" value="LipidA_mod_glycosyltrf_83"/>
</dbReference>
<accession>A0A0W0VA33</accession>
<feature type="transmembrane region" description="Helical" evidence="8">
    <location>
        <begin position="302"/>
        <end position="320"/>
    </location>
</feature>
<keyword evidence="2" id="KW-1003">Cell membrane</keyword>
<dbReference type="Proteomes" id="UP000055035">
    <property type="component" value="Unassembled WGS sequence"/>
</dbReference>
<feature type="transmembrane region" description="Helical" evidence="8">
    <location>
        <begin position="149"/>
        <end position="165"/>
    </location>
</feature>
<evidence type="ECO:0000256" key="3">
    <source>
        <dbReference type="ARBA" id="ARBA00022676"/>
    </source>
</evidence>
<gene>
    <name evidence="10" type="ORF">Ljor_1032</name>
</gene>
<evidence type="ECO:0000256" key="6">
    <source>
        <dbReference type="ARBA" id="ARBA00022989"/>
    </source>
</evidence>
<keyword evidence="5 8" id="KW-0812">Transmembrane</keyword>
<keyword evidence="11" id="KW-1185">Reference proteome</keyword>
<feature type="transmembrane region" description="Helical" evidence="8">
    <location>
        <begin position="9"/>
        <end position="27"/>
    </location>
</feature>
<feature type="transmembrane region" description="Helical" evidence="8">
    <location>
        <begin position="96"/>
        <end position="113"/>
    </location>
</feature>
<keyword evidence="4 10" id="KW-0808">Transferase</keyword>
<comment type="caution">
    <text evidence="10">The sequence shown here is derived from an EMBL/GenBank/DDBJ whole genome shotgun (WGS) entry which is preliminary data.</text>
</comment>
<proteinExistence type="predicted"/>
<reference evidence="10 11" key="1">
    <citation type="submission" date="2015-11" db="EMBL/GenBank/DDBJ databases">
        <title>Genomic analysis of 38 Legionella species identifies large and diverse effector repertoires.</title>
        <authorList>
            <person name="Burstein D."/>
            <person name="Amaro F."/>
            <person name="Zusman T."/>
            <person name="Lifshitz Z."/>
            <person name="Cohen O."/>
            <person name="Gilbert J.A."/>
            <person name="Pupko T."/>
            <person name="Shuman H.A."/>
            <person name="Segal G."/>
        </authorList>
    </citation>
    <scope>NUCLEOTIDE SEQUENCE [LARGE SCALE GENOMIC DNA]</scope>
    <source>
        <strain evidence="10 11">BL-540</strain>
    </source>
</reference>
<dbReference type="EMBL" id="LNYJ01000011">
    <property type="protein sequence ID" value="KTD16726.1"/>
    <property type="molecule type" value="Genomic_DNA"/>
</dbReference>
<dbReference type="STRING" id="456.Ljor_1032"/>
<sequence length="456" mass="52452">MLQPRQKAFIYFFFYSMFLLLLRSFLINSTLSYDEAEQIVFSQTLSAGYPAQPPLYNWLQWLSFKTFAVNLFSLSLVKFSLICAVLYVYHLICRAYFPNSLLAWGATLSWALIPNISYDFLPHRTHVILALLVSAGTWYWFIKAPPKRLLTWYVGLGILIGMGILAKFNYLLFLCVLLTAGLTIEEYRRRIFTTYILISLIIAVLLSSPYWLWLLQHRELGLHASYKLVIAGKGHFYGLLRLFEASLCFIGPLLAIKLFFPLSWQNASPTPEKQLLWRYHILLLPFLMVLVLFSGMNNVRTHWLVPLYFLYPLCLFSLIRIEKCSITVVKKYLFLCLAVQLAIISSWMIRVPKLADFPLKTVVQDIKSRPVNPTVIVSDSHWLLGSLMLNLAVKEGILINFEPHVHLSGPVLAAWEGTTKSPWWLAGLNPGERDDKIVTRIHKNSAISRLSWLAEP</sequence>
<dbReference type="GO" id="GO:0016763">
    <property type="term" value="F:pentosyltransferase activity"/>
    <property type="evidence" value="ECO:0007669"/>
    <property type="project" value="TreeGrafter"/>
</dbReference>
<evidence type="ECO:0000259" key="9">
    <source>
        <dbReference type="Pfam" id="PF13231"/>
    </source>
</evidence>
<feature type="transmembrane region" description="Helical" evidence="8">
    <location>
        <begin position="276"/>
        <end position="296"/>
    </location>
</feature>
<dbReference type="GO" id="GO:0005886">
    <property type="term" value="C:plasma membrane"/>
    <property type="evidence" value="ECO:0007669"/>
    <property type="project" value="UniProtKB-SubCell"/>
</dbReference>
<name>A0A0W0VA33_9GAMM</name>
<feature type="domain" description="Glycosyltransferase RgtA/B/C/D-like" evidence="9">
    <location>
        <begin position="52"/>
        <end position="213"/>
    </location>
</feature>
<evidence type="ECO:0000256" key="1">
    <source>
        <dbReference type="ARBA" id="ARBA00004651"/>
    </source>
</evidence>
<keyword evidence="6 8" id="KW-1133">Transmembrane helix</keyword>
<keyword evidence="7 8" id="KW-0472">Membrane</keyword>
<evidence type="ECO:0000256" key="7">
    <source>
        <dbReference type="ARBA" id="ARBA00023136"/>
    </source>
</evidence>
<feature type="transmembrane region" description="Helical" evidence="8">
    <location>
        <begin position="125"/>
        <end position="142"/>
    </location>
</feature>
<dbReference type="Pfam" id="PF13231">
    <property type="entry name" value="PMT_2"/>
    <property type="match status" value="1"/>
</dbReference>
<evidence type="ECO:0000256" key="4">
    <source>
        <dbReference type="ARBA" id="ARBA00022679"/>
    </source>
</evidence>
<dbReference type="PANTHER" id="PTHR33908:SF11">
    <property type="entry name" value="MEMBRANE PROTEIN"/>
    <property type="match status" value="1"/>
</dbReference>
<organism evidence="10 11">
    <name type="scientific">Legionella jordanis</name>
    <dbReference type="NCBI Taxonomy" id="456"/>
    <lineage>
        <taxon>Bacteria</taxon>
        <taxon>Pseudomonadati</taxon>
        <taxon>Pseudomonadota</taxon>
        <taxon>Gammaproteobacteria</taxon>
        <taxon>Legionellales</taxon>
        <taxon>Legionellaceae</taxon>
        <taxon>Legionella</taxon>
    </lineage>
</organism>
<dbReference type="InterPro" id="IPR038731">
    <property type="entry name" value="RgtA/B/C-like"/>
</dbReference>
<evidence type="ECO:0000256" key="5">
    <source>
        <dbReference type="ARBA" id="ARBA00022692"/>
    </source>
</evidence>
<feature type="transmembrane region" description="Helical" evidence="8">
    <location>
        <begin position="332"/>
        <end position="349"/>
    </location>
</feature>
<evidence type="ECO:0000313" key="11">
    <source>
        <dbReference type="Proteomes" id="UP000055035"/>
    </source>
</evidence>
<comment type="subcellular location">
    <subcellularLocation>
        <location evidence="1">Cell membrane</location>
        <topology evidence="1">Multi-pass membrane protein</topology>
    </subcellularLocation>
</comment>
<dbReference type="PANTHER" id="PTHR33908">
    <property type="entry name" value="MANNOSYLTRANSFERASE YKCB-RELATED"/>
    <property type="match status" value="1"/>
</dbReference>
<evidence type="ECO:0000256" key="8">
    <source>
        <dbReference type="SAM" id="Phobius"/>
    </source>
</evidence>
<feature type="transmembrane region" description="Helical" evidence="8">
    <location>
        <begin position="67"/>
        <end position="89"/>
    </location>
</feature>